<protein>
    <submittedName>
        <fullName evidence="1">Uncharacterized protein</fullName>
    </submittedName>
</protein>
<organism evidence="1 2">
    <name type="scientific">Caenorhabditis nigoni</name>
    <dbReference type="NCBI Taxonomy" id="1611254"/>
    <lineage>
        <taxon>Eukaryota</taxon>
        <taxon>Metazoa</taxon>
        <taxon>Ecdysozoa</taxon>
        <taxon>Nematoda</taxon>
        <taxon>Chromadorea</taxon>
        <taxon>Rhabditida</taxon>
        <taxon>Rhabditina</taxon>
        <taxon>Rhabditomorpha</taxon>
        <taxon>Rhabditoidea</taxon>
        <taxon>Rhabditidae</taxon>
        <taxon>Peloderinae</taxon>
        <taxon>Caenorhabditis</taxon>
    </lineage>
</organism>
<evidence type="ECO:0000313" key="2">
    <source>
        <dbReference type="Proteomes" id="UP000230233"/>
    </source>
</evidence>
<sequence>MFADAIKKEVEMKMLSLDDEIETRWNGMHRKLMEGKKMMHQKNEDVCDLLKGLLTSTTEALLTEENWVKAYTS</sequence>
<evidence type="ECO:0000313" key="1">
    <source>
        <dbReference type="EMBL" id="PIC11325.1"/>
    </source>
</evidence>
<gene>
    <name evidence="1" type="ORF">B9Z55_029156</name>
</gene>
<keyword evidence="2" id="KW-1185">Reference proteome</keyword>
<comment type="caution">
    <text evidence="1">The sequence shown here is derived from an EMBL/GenBank/DDBJ whole genome shotgun (WGS) entry which is preliminary data.</text>
</comment>
<dbReference type="EMBL" id="PDUG01000134">
    <property type="protein sequence ID" value="PIC11325.1"/>
    <property type="molecule type" value="Genomic_DNA"/>
</dbReference>
<accession>A0A2G5S8E3</accession>
<proteinExistence type="predicted"/>
<name>A0A2G5S8E3_9PELO</name>
<dbReference type="Proteomes" id="UP000230233">
    <property type="component" value="Unassembled WGS sequence"/>
</dbReference>
<dbReference type="AlphaFoldDB" id="A0A2G5S8E3"/>
<reference evidence="2" key="1">
    <citation type="submission" date="2017-10" db="EMBL/GenBank/DDBJ databases">
        <title>Rapid genome shrinkage in a self-fertile nematode reveals novel sperm competition proteins.</title>
        <authorList>
            <person name="Yin D."/>
            <person name="Schwarz E.M."/>
            <person name="Thomas C.G."/>
            <person name="Felde R.L."/>
            <person name="Korf I.F."/>
            <person name="Cutter A.D."/>
            <person name="Schartner C.M."/>
            <person name="Ralston E.J."/>
            <person name="Meyer B.J."/>
            <person name="Haag E.S."/>
        </authorList>
    </citation>
    <scope>NUCLEOTIDE SEQUENCE [LARGE SCALE GENOMIC DNA]</scope>
    <source>
        <strain evidence="2">JU1422</strain>
    </source>
</reference>